<comment type="caution">
    <text evidence="1">The sequence shown here is derived from an EMBL/GenBank/DDBJ whole genome shotgun (WGS) entry which is preliminary data.</text>
</comment>
<reference evidence="1 2" key="1">
    <citation type="journal article" date="2013" name="Proc. Natl. Acad. Sci. U.S.A.">
        <title>Genome of an arbuscular mycorrhizal fungus provides insight into the oldest plant symbiosis.</title>
        <authorList>
            <person name="Tisserant E."/>
            <person name="Malbreil M."/>
            <person name="Kuo A."/>
            <person name="Kohler A."/>
            <person name="Symeonidi A."/>
            <person name="Balestrini R."/>
            <person name="Charron P."/>
            <person name="Duensing N."/>
            <person name="Frei Dit Frey N."/>
            <person name="Gianinazzi-Pearson V."/>
            <person name="Gilbert L.B."/>
            <person name="Handa Y."/>
            <person name="Herr J.R."/>
            <person name="Hijri M."/>
            <person name="Koul R."/>
            <person name="Kawaguchi M."/>
            <person name="Krajinski F."/>
            <person name="Lammers P.J."/>
            <person name="Masclaux F.G."/>
            <person name="Murat C."/>
            <person name="Morin E."/>
            <person name="Ndikumana S."/>
            <person name="Pagni M."/>
            <person name="Petitpierre D."/>
            <person name="Requena N."/>
            <person name="Rosikiewicz P."/>
            <person name="Riley R."/>
            <person name="Saito K."/>
            <person name="San Clemente H."/>
            <person name="Shapiro H."/>
            <person name="van Tuinen D."/>
            <person name="Becard G."/>
            <person name="Bonfante P."/>
            <person name="Paszkowski U."/>
            <person name="Shachar-Hill Y.Y."/>
            <person name="Tuskan G.A."/>
            <person name="Young P.W."/>
            <person name="Sanders I.R."/>
            <person name="Henrissat B."/>
            <person name="Rensing S.A."/>
            <person name="Grigoriev I.V."/>
            <person name="Corradi N."/>
            <person name="Roux C."/>
            <person name="Martin F."/>
        </authorList>
    </citation>
    <scope>NUCLEOTIDE SEQUENCE [LARGE SCALE GENOMIC DNA]</scope>
    <source>
        <strain evidence="1 2">DAOM 197198</strain>
    </source>
</reference>
<gene>
    <name evidence="1" type="ORF">GLOIN_2v1792200</name>
</gene>
<name>A0A2P4NK78_RHIID</name>
<proteinExistence type="predicted"/>
<protein>
    <submittedName>
        <fullName evidence="1">Uncharacterized protein</fullName>
    </submittedName>
</protein>
<dbReference type="Proteomes" id="UP000018888">
    <property type="component" value="Unassembled WGS sequence"/>
</dbReference>
<dbReference type="EMBL" id="AUPC02000892">
    <property type="protein sequence ID" value="POG53544.1"/>
    <property type="molecule type" value="Genomic_DNA"/>
</dbReference>
<keyword evidence="2" id="KW-1185">Reference proteome</keyword>
<evidence type="ECO:0000313" key="1">
    <source>
        <dbReference type="EMBL" id="POG53544.1"/>
    </source>
</evidence>
<accession>A0A2P4NK78</accession>
<feature type="non-terminal residue" evidence="1">
    <location>
        <position position="733"/>
    </location>
</feature>
<reference evidence="1 2" key="2">
    <citation type="journal article" date="2018" name="New Phytol.">
        <title>High intraspecific genome diversity in the model arbuscular mycorrhizal symbiont Rhizophagus irregularis.</title>
        <authorList>
            <person name="Chen E.C.H."/>
            <person name="Morin E."/>
            <person name="Beaudet D."/>
            <person name="Noel J."/>
            <person name="Yildirir G."/>
            <person name="Ndikumana S."/>
            <person name="Charron P."/>
            <person name="St-Onge C."/>
            <person name="Giorgi J."/>
            <person name="Kruger M."/>
            <person name="Marton T."/>
            <person name="Ropars J."/>
            <person name="Grigoriev I.V."/>
            <person name="Hainaut M."/>
            <person name="Henrissat B."/>
            <person name="Roux C."/>
            <person name="Martin F."/>
            <person name="Corradi N."/>
        </authorList>
    </citation>
    <scope>NUCLEOTIDE SEQUENCE [LARGE SCALE GENOMIC DNA]</scope>
    <source>
        <strain evidence="1 2">DAOM 197198</strain>
    </source>
</reference>
<organism evidence="1 2">
    <name type="scientific">Rhizophagus irregularis (strain DAOM 181602 / DAOM 197198 / MUCL 43194)</name>
    <name type="common">Arbuscular mycorrhizal fungus</name>
    <name type="synonym">Glomus intraradices</name>
    <dbReference type="NCBI Taxonomy" id="747089"/>
    <lineage>
        <taxon>Eukaryota</taxon>
        <taxon>Fungi</taxon>
        <taxon>Fungi incertae sedis</taxon>
        <taxon>Mucoromycota</taxon>
        <taxon>Glomeromycotina</taxon>
        <taxon>Glomeromycetes</taxon>
        <taxon>Glomerales</taxon>
        <taxon>Glomeraceae</taxon>
        <taxon>Rhizophagus</taxon>
    </lineage>
</organism>
<dbReference type="VEuPathDB" id="FungiDB:RhiirFUN_014620"/>
<dbReference type="AlphaFoldDB" id="A0A2P4NK78"/>
<sequence length="733" mass="85482">MFLKKIRADKKQHKKSNFCLRKSRDTHSNNNSSISNHTIILDKQQNICENNTSSQSNKNNFYYKINESINNNHDTSKNNKDSYHNFNDFNEDLIDDDFTEIYDTGEEINNIDENVNGNSDIYGEFNYIDEDFTENCDTNGEFNRREYDNNKKQNCYSGDAGPYFPNFTIFLLFLWVIKHQIGFEAYKDFANIVKYPKFNANDVPFSLATVKKYRNGLPLLPFKGYTISLNNHNTPSTSKPTTQAFIFPLKNILCRILSNPQLHEHIIENIIEYNSLPFQIKSQQRRNASYDGCLWMTDYTIIINPINIVSKVDIWLTDIVEYITTQNTPSNLPIYKFFLDIYIDKFGPFRNAYHGIGASCDEVLQPLINDIQDLEHGYELEISNQTVWVTGGLGVIKSDLPEGNEQSGIKNHNAHYGCRNCMIHHNNLHDITFDIVKYASYNHITTSNFEDISNAKTQAEREILSTQYGIRGLAKEMLQSTFGILNSIGENEFLNVWRNFEYPSVWSRQHNPISHLNSYFFSDYLRLSMIMPFLINRSLISTSMLNRTIVEFLIEESKFTKRQIIDQFLSLWASFSKMASLIFCKEFSEDNYNDLQQNIIHWSEKVGKFFPRITQLPNFHILCNFTMHARNFATLVNVAVPTKEMMHRLFKAMIPHSNKKNIEMDFVQSDNCLQTLRFLLDGGVDKRYDTERQLNFNMLSKEQCVRALLSSWYILPSKFDLEQDDDNTSLQIT</sequence>
<evidence type="ECO:0000313" key="2">
    <source>
        <dbReference type="Proteomes" id="UP000018888"/>
    </source>
</evidence>